<evidence type="ECO:0000256" key="2">
    <source>
        <dbReference type="ARBA" id="ARBA00023125"/>
    </source>
</evidence>
<proteinExistence type="predicted"/>
<organism evidence="6 7">
    <name type="scientific">Neolewinella litorea</name>
    <dbReference type="NCBI Taxonomy" id="2562452"/>
    <lineage>
        <taxon>Bacteria</taxon>
        <taxon>Pseudomonadati</taxon>
        <taxon>Bacteroidota</taxon>
        <taxon>Saprospiria</taxon>
        <taxon>Saprospirales</taxon>
        <taxon>Lewinellaceae</taxon>
        <taxon>Neolewinella</taxon>
    </lineage>
</organism>
<dbReference type="RefSeq" id="WP_136459755.1">
    <property type="nucleotide sequence ID" value="NZ_SRSF01000005.1"/>
</dbReference>
<keyword evidence="1" id="KW-0805">Transcription regulation</keyword>
<dbReference type="SUPFAM" id="SSF46689">
    <property type="entry name" value="Homeodomain-like"/>
    <property type="match status" value="1"/>
</dbReference>
<dbReference type="OrthoDB" id="9795242at2"/>
<protein>
    <submittedName>
        <fullName evidence="6">TetR/AcrR family transcriptional regulator</fullName>
    </submittedName>
</protein>
<evidence type="ECO:0000256" key="4">
    <source>
        <dbReference type="PROSITE-ProRule" id="PRU00335"/>
    </source>
</evidence>
<evidence type="ECO:0000259" key="5">
    <source>
        <dbReference type="PROSITE" id="PS50977"/>
    </source>
</evidence>
<dbReference type="InterPro" id="IPR001647">
    <property type="entry name" value="HTH_TetR"/>
</dbReference>
<keyword evidence="3" id="KW-0804">Transcription</keyword>
<evidence type="ECO:0000256" key="3">
    <source>
        <dbReference type="ARBA" id="ARBA00023163"/>
    </source>
</evidence>
<dbReference type="Pfam" id="PF00440">
    <property type="entry name" value="TetR_N"/>
    <property type="match status" value="1"/>
</dbReference>
<dbReference type="Gene3D" id="1.10.10.60">
    <property type="entry name" value="Homeodomain-like"/>
    <property type="match status" value="1"/>
</dbReference>
<keyword evidence="2 4" id="KW-0238">DNA-binding</keyword>
<keyword evidence="7" id="KW-1185">Reference proteome</keyword>
<dbReference type="Proteomes" id="UP000308528">
    <property type="component" value="Unassembled WGS sequence"/>
</dbReference>
<gene>
    <name evidence="6" type="ORF">E4021_12785</name>
</gene>
<dbReference type="SUPFAM" id="SSF48498">
    <property type="entry name" value="Tetracyclin repressor-like, C-terminal domain"/>
    <property type="match status" value="1"/>
</dbReference>
<reference evidence="6 7" key="1">
    <citation type="submission" date="2019-04" db="EMBL/GenBank/DDBJ databases">
        <title>Lewinella litorea sp. nov., isolated from a marine sand.</title>
        <authorList>
            <person name="Yoon J.-H."/>
        </authorList>
    </citation>
    <scope>NUCLEOTIDE SEQUENCE [LARGE SCALE GENOMIC DNA]</scope>
    <source>
        <strain evidence="6 7">HSMS-39</strain>
    </source>
</reference>
<dbReference type="AlphaFoldDB" id="A0A4S4NGW9"/>
<name>A0A4S4NGW9_9BACT</name>
<feature type="DNA-binding region" description="H-T-H motif" evidence="4">
    <location>
        <begin position="29"/>
        <end position="48"/>
    </location>
</feature>
<accession>A0A4S4NGW9</accession>
<dbReference type="InterPro" id="IPR009057">
    <property type="entry name" value="Homeodomain-like_sf"/>
</dbReference>
<dbReference type="PANTHER" id="PTHR47506:SF10">
    <property type="entry name" value="TRANSCRIPTIONAL REGULATORY PROTEIN"/>
    <property type="match status" value="1"/>
</dbReference>
<dbReference type="PROSITE" id="PS50977">
    <property type="entry name" value="HTH_TETR_2"/>
    <property type="match status" value="1"/>
</dbReference>
<dbReference type="EMBL" id="SRSF01000005">
    <property type="protein sequence ID" value="THH37907.1"/>
    <property type="molecule type" value="Genomic_DNA"/>
</dbReference>
<dbReference type="Gene3D" id="1.10.357.10">
    <property type="entry name" value="Tetracycline Repressor, domain 2"/>
    <property type="match status" value="1"/>
</dbReference>
<dbReference type="PANTHER" id="PTHR47506">
    <property type="entry name" value="TRANSCRIPTIONAL REGULATORY PROTEIN"/>
    <property type="match status" value="1"/>
</dbReference>
<evidence type="ECO:0000313" key="7">
    <source>
        <dbReference type="Proteomes" id="UP000308528"/>
    </source>
</evidence>
<dbReference type="InterPro" id="IPR036271">
    <property type="entry name" value="Tet_transcr_reg_TetR-rel_C_sf"/>
</dbReference>
<comment type="caution">
    <text evidence="6">The sequence shown here is derived from an EMBL/GenBank/DDBJ whole genome shotgun (WGS) entry which is preliminary data.</text>
</comment>
<evidence type="ECO:0000256" key="1">
    <source>
        <dbReference type="ARBA" id="ARBA00023015"/>
    </source>
</evidence>
<feature type="domain" description="HTH tetR-type" evidence="5">
    <location>
        <begin position="6"/>
        <end position="66"/>
    </location>
</feature>
<sequence>MARSKQYDEKEVIEKAMGVFWRHGYSGTSVRMLEKEMGINQFSIYASFKNKRGVLRESLRSYRAKVERLVDKLESSPEGMNAIRVYFYDFLDFAAAHQQTNGCLLHNTLGELSREADLAIQAEITPFVDHLRRVLKDKLSDAKPQADEGTLERWVNYLLVALQGLTAGSKVFDRTQLNDYIEVTFEKL</sequence>
<dbReference type="GO" id="GO:0003677">
    <property type="term" value="F:DNA binding"/>
    <property type="evidence" value="ECO:0007669"/>
    <property type="project" value="UniProtKB-UniRule"/>
</dbReference>
<evidence type="ECO:0000313" key="6">
    <source>
        <dbReference type="EMBL" id="THH37907.1"/>
    </source>
</evidence>